<keyword evidence="5" id="KW-1185">Reference proteome</keyword>
<feature type="domain" description="Lnb N-terminal periplasmic" evidence="2">
    <location>
        <begin position="11"/>
        <end position="142"/>
    </location>
</feature>
<evidence type="ECO:0000256" key="1">
    <source>
        <dbReference type="SAM" id="Phobius"/>
    </source>
</evidence>
<evidence type="ECO:0000313" key="4">
    <source>
        <dbReference type="EMBL" id="PQJ16735.1"/>
    </source>
</evidence>
<evidence type="ECO:0000259" key="3">
    <source>
        <dbReference type="Pfam" id="PF25221"/>
    </source>
</evidence>
<dbReference type="InterPro" id="IPR057436">
    <property type="entry name" value="5TMH_Lnb"/>
</dbReference>
<feature type="domain" description="Lnb-like transmembrane" evidence="3">
    <location>
        <begin position="235"/>
        <end position="373"/>
    </location>
</feature>
<accession>A0A2S7TB23</accession>
<feature type="transmembrane region" description="Helical" evidence="1">
    <location>
        <begin position="266"/>
        <end position="288"/>
    </location>
</feature>
<proteinExistence type="predicted"/>
<dbReference type="AlphaFoldDB" id="A0A2S7TB23"/>
<evidence type="ECO:0000313" key="5">
    <source>
        <dbReference type="Proteomes" id="UP000239366"/>
    </source>
</evidence>
<evidence type="ECO:0000259" key="2">
    <source>
        <dbReference type="Pfam" id="PF13387"/>
    </source>
</evidence>
<sequence length="376" mass="44292">MVRERLPELSSQARISLMTCARGTELYSSFGHSAFRLQDPVLGYDYVYNYGTFNFNTPNFYLKFTQGKLMYQLSRSTFEEFLFAYELEKRWVKQQILRLNQEQKQEFFVFLENNYLPENREYLYDYLFNNCSTITGDVLTSLYGDSLVFKDSHLEKRYTFRQLIRQNISYNSWSSFGIDLALGSVIDRKATVREHLFLPYYALSQIRNTELAGAPLLERERTVLDYEELSSSTAFFLSPLFWISVLMIVVLVYTYIDYKYQKRSQWVDFSVFSLTGLIGLVVVLLWFATDHRATAANLNVMWAFPLNLMAAYPLLKRSYVIEWVGWYLYLLLLGLLASLGVWAIGIQSFSPVLIPLWIALGVRYAFLLYRYYQEEY</sequence>
<protein>
    <submittedName>
        <fullName evidence="4">Uncharacterized protein</fullName>
    </submittedName>
</protein>
<dbReference type="Proteomes" id="UP000239366">
    <property type="component" value="Unassembled WGS sequence"/>
</dbReference>
<feature type="transmembrane region" description="Helical" evidence="1">
    <location>
        <begin position="234"/>
        <end position="254"/>
    </location>
</feature>
<feature type="transmembrane region" description="Helical" evidence="1">
    <location>
        <begin position="327"/>
        <end position="346"/>
    </location>
</feature>
<keyword evidence="1" id="KW-1133">Transmembrane helix</keyword>
<reference evidence="5" key="1">
    <citation type="submission" date="2016-11" db="EMBL/GenBank/DDBJ databases">
        <title>Trade-off between light-utilization and light-protection in marine flavobacteria.</title>
        <authorList>
            <person name="Kumagai Y."/>
            <person name="Yoshizawa S."/>
            <person name="Kogure K."/>
        </authorList>
    </citation>
    <scope>NUCLEOTIDE SEQUENCE [LARGE SCALE GENOMIC DNA]</scope>
    <source>
        <strain evidence="5">SG-18</strain>
    </source>
</reference>
<dbReference type="OrthoDB" id="319167at2"/>
<feature type="transmembrane region" description="Helical" evidence="1">
    <location>
        <begin position="294"/>
        <end position="315"/>
    </location>
</feature>
<keyword evidence="1" id="KW-0812">Transmembrane</keyword>
<dbReference type="EMBL" id="MQVX01000001">
    <property type="protein sequence ID" value="PQJ16735.1"/>
    <property type="molecule type" value="Genomic_DNA"/>
</dbReference>
<comment type="caution">
    <text evidence="4">The sequence shown here is derived from an EMBL/GenBank/DDBJ whole genome shotgun (WGS) entry which is preliminary data.</text>
</comment>
<keyword evidence="1" id="KW-0472">Membrane</keyword>
<organism evidence="4 5">
    <name type="scientific">Aureicoccus marinus</name>
    <dbReference type="NCBI Taxonomy" id="754435"/>
    <lineage>
        <taxon>Bacteria</taxon>
        <taxon>Pseudomonadati</taxon>
        <taxon>Bacteroidota</taxon>
        <taxon>Flavobacteriia</taxon>
        <taxon>Flavobacteriales</taxon>
        <taxon>Flavobacteriaceae</taxon>
        <taxon>Aureicoccus</taxon>
    </lineage>
</organism>
<dbReference type="Pfam" id="PF25221">
    <property type="entry name" value="5TMH_Lnb"/>
    <property type="match status" value="1"/>
</dbReference>
<gene>
    <name evidence="4" type="ORF">BST99_01935</name>
</gene>
<dbReference type="InterPro" id="IPR025178">
    <property type="entry name" value="Lnb_N"/>
</dbReference>
<dbReference type="Pfam" id="PF13387">
    <property type="entry name" value="Lnb_N"/>
    <property type="match status" value="1"/>
</dbReference>
<name>A0A2S7TB23_9FLAO</name>
<feature type="transmembrane region" description="Helical" evidence="1">
    <location>
        <begin position="352"/>
        <end position="372"/>
    </location>
</feature>